<evidence type="ECO:0000256" key="2">
    <source>
        <dbReference type="ARBA" id="ARBA00006991"/>
    </source>
</evidence>
<comment type="similarity">
    <text evidence="2">Belongs to the krueppel C2H2-type zinc-finger protein family.</text>
</comment>
<evidence type="ECO:0000256" key="9">
    <source>
        <dbReference type="ARBA" id="ARBA00023163"/>
    </source>
</evidence>
<evidence type="ECO:0000256" key="7">
    <source>
        <dbReference type="ARBA" id="ARBA00023015"/>
    </source>
</evidence>
<keyword evidence="8" id="KW-0238">DNA-binding</keyword>
<dbReference type="SMART" id="SM00868">
    <property type="entry name" value="zf-AD"/>
    <property type="match status" value="1"/>
</dbReference>
<comment type="caution">
    <text evidence="11">The sequence shown here is derived from an EMBL/GenBank/DDBJ whole genome shotgun (WGS) entry which is preliminary data.</text>
</comment>
<name>A0A8S4ETS1_PLUXY</name>
<keyword evidence="5" id="KW-0863">Zinc-finger</keyword>
<evidence type="ECO:0000256" key="10">
    <source>
        <dbReference type="ARBA" id="ARBA00023242"/>
    </source>
</evidence>
<dbReference type="InterPro" id="IPR013087">
    <property type="entry name" value="Znf_C2H2_type"/>
</dbReference>
<proteinExistence type="inferred from homology"/>
<protein>
    <submittedName>
        <fullName evidence="11">(diamondback moth) hypothetical protein</fullName>
    </submittedName>
</protein>
<dbReference type="GO" id="GO:0003700">
    <property type="term" value="F:DNA-binding transcription factor activity"/>
    <property type="evidence" value="ECO:0007669"/>
    <property type="project" value="TreeGrafter"/>
</dbReference>
<evidence type="ECO:0000313" key="12">
    <source>
        <dbReference type="Proteomes" id="UP000653454"/>
    </source>
</evidence>
<reference evidence="11" key="1">
    <citation type="submission" date="2020-11" db="EMBL/GenBank/DDBJ databases">
        <authorList>
            <person name="Whiteford S."/>
        </authorList>
    </citation>
    <scope>NUCLEOTIDE SEQUENCE</scope>
</reference>
<evidence type="ECO:0000256" key="1">
    <source>
        <dbReference type="ARBA" id="ARBA00004123"/>
    </source>
</evidence>
<dbReference type="Pfam" id="PF07776">
    <property type="entry name" value="zf-AD"/>
    <property type="match status" value="1"/>
</dbReference>
<dbReference type="GO" id="GO:0000978">
    <property type="term" value="F:RNA polymerase II cis-regulatory region sequence-specific DNA binding"/>
    <property type="evidence" value="ECO:0007669"/>
    <property type="project" value="TreeGrafter"/>
</dbReference>
<dbReference type="Pfam" id="PF13894">
    <property type="entry name" value="zf-C2H2_4"/>
    <property type="match status" value="1"/>
</dbReference>
<dbReference type="FunFam" id="3.30.160.60:FF:000075">
    <property type="entry name" value="Putative zinc finger protein 536"/>
    <property type="match status" value="1"/>
</dbReference>
<dbReference type="InterPro" id="IPR050589">
    <property type="entry name" value="Ikaros_C2H2-ZF"/>
</dbReference>
<dbReference type="Pfam" id="PF00096">
    <property type="entry name" value="zf-C2H2"/>
    <property type="match status" value="1"/>
</dbReference>
<dbReference type="KEGG" id="pxy:105389746"/>
<dbReference type="SUPFAM" id="SSF57667">
    <property type="entry name" value="beta-beta-alpha zinc fingers"/>
    <property type="match status" value="3"/>
</dbReference>
<dbReference type="AlphaFoldDB" id="A0A8S4ETS1"/>
<comment type="subcellular location">
    <subcellularLocation>
        <location evidence="1">Nucleus</location>
    </subcellularLocation>
</comment>
<keyword evidence="4" id="KW-0677">Repeat</keyword>
<dbReference type="GO" id="GO:0008270">
    <property type="term" value="F:zinc ion binding"/>
    <property type="evidence" value="ECO:0007669"/>
    <property type="project" value="UniProtKB-UniRule"/>
</dbReference>
<dbReference type="PROSITE" id="PS00028">
    <property type="entry name" value="ZINC_FINGER_C2H2_1"/>
    <property type="match status" value="5"/>
</dbReference>
<organism evidence="11 12">
    <name type="scientific">Plutella xylostella</name>
    <name type="common">Diamondback moth</name>
    <name type="synonym">Plutella maculipennis</name>
    <dbReference type="NCBI Taxonomy" id="51655"/>
    <lineage>
        <taxon>Eukaryota</taxon>
        <taxon>Metazoa</taxon>
        <taxon>Ecdysozoa</taxon>
        <taxon>Arthropoda</taxon>
        <taxon>Hexapoda</taxon>
        <taxon>Insecta</taxon>
        <taxon>Pterygota</taxon>
        <taxon>Neoptera</taxon>
        <taxon>Endopterygota</taxon>
        <taxon>Lepidoptera</taxon>
        <taxon>Glossata</taxon>
        <taxon>Ditrysia</taxon>
        <taxon>Yponomeutoidea</taxon>
        <taxon>Plutellidae</taxon>
        <taxon>Plutella</taxon>
    </lineage>
</organism>
<dbReference type="EMBL" id="CAJHNJ030000021">
    <property type="protein sequence ID" value="CAG9118808.1"/>
    <property type="molecule type" value="Genomic_DNA"/>
</dbReference>
<keyword evidence="10" id="KW-0539">Nucleus</keyword>
<keyword evidence="6" id="KW-0862">Zinc</keyword>
<dbReference type="PROSITE" id="PS51915">
    <property type="entry name" value="ZAD"/>
    <property type="match status" value="1"/>
</dbReference>
<dbReference type="InterPro" id="IPR012934">
    <property type="entry name" value="Znf_AD"/>
</dbReference>
<dbReference type="Gene3D" id="3.30.160.60">
    <property type="entry name" value="Classic Zinc Finger"/>
    <property type="match status" value="4"/>
</dbReference>
<keyword evidence="3" id="KW-0479">Metal-binding</keyword>
<evidence type="ECO:0000256" key="6">
    <source>
        <dbReference type="ARBA" id="ARBA00022833"/>
    </source>
</evidence>
<keyword evidence="9" id="KW-0804">Transcription</keyword>
<dbReference type="InterPro" id="IPR036236">
    <property type="entry name" value="Znf_C2H2_sf"/>
</dbReference>
<dbReference type="GO" id="GO:0005634">
    <property type="term" value="C:nucleus"/>
    <property type="evidence" value="ECO:0007669"/>
    <property type="project" value="UniProtKB-SubCell"/>
</dbReference>
<evidence type="ECO:0000313" key="11">
    <source>
        <dbReference type="EMBL" id="CAG9118808.1"/>
    </source>
</evidence>
<keyword evidence="12" id="KW-1185">Reference proteome</keyword>
<dbReference type="SUPFAM" id="SSF57716">
    <property type="entry name" value="Glucocorticoid receptor-like (DNA-binding domain)"/>
    <property type="match status" value="1"/>
</dbReference>
<dbReference type="SMART" id="SM00355">
    <property type="entry name" value="ZnF_C2H2"/>
    <property type="match status" value="8"/>
</dbReference>
<dbReference type="OrthoDB" id="8823111at2759"/>
<accession>A0A8S4ETS1</accession>
<dbReference type="PROSITE" id="PS50157">
    <property type="entry name" value="ZINC_FINGER_C2H2_2"/>
    <property type="match status" value="5"/>
</dbReference>
<dbReference type="GO" id="GO:0006357">
    <property type="term" value="P:regulation of transcription by RNA polymerase II"/>
    <property type="evidence" value="ECO:0007669"/>
    <property type="project" value="TreeGrafter"/>
</dbReference>
<dbReference type="PANTHER" id="PTHR24404">
    <property type="entry name" value="ZINC FINGER PROTEIN"/>
    <property type="match status" value="1"/>
</dbReference>
<dbReference type="PANTHER" id="PTHR24404:SF111">
    <property type="entry name" value="GASTRULA ZINC FINGER PROTEIN XLCGF49.1-LIKE-RELATED"/>
    <property type="match status" value="1"/>
</dbReference>
<evidence type="ECO:0000256" key="8">
    <source>
        <dbReference type="ARBA" id="ARBA00023125"/>
    </source>
</evidence>
<gene>
    <name evidence="11" type="ORF">PLXY2_LOCUS6571</name>
</gene>
<sequence length="409" mass="48713">MISSYLLLKFVQRSRALRVREVEERRLEAQENQYHALIKTKDSSKCRICLQEGNIPIYGAEDSPDISESVASFANINITQEDEYPKFICDTCHKLLEGAIMFRKTAQQSDQILKDLIKTEIPDDDYFDLSPTHENDVENIIDVNTKKFFMDKRKNKYHCKVCYIDFRFLDEYYDHINSAEHKKQKSSPNIQCRICNKTLRRYYFKQHLDLHKSEKLYKVKCKICKQLYRKGEYKEHLASHGPQQTTYICEVCGRSFHRRNVYKCHLQTHSTDFPHKCQYCPYRGRNSGLLKIHMRTHTGDYRYQCSDCSARFLTSSNLNRHMSKHKGRNFECDTCKRRFYSKHELEQHFKVDHLGIKEHICNMCGKAFGYRNAMKKHQLHVHKREKFIDGKGRMPSYLEVERKKQQGIL</sequence>
<evidence type="ECO:0000256" key="5">
    <source>
        <dbReference type="ARBA" id="ARBA00022771"/>
    </source>
</evidence>
<dbReference type="Gene3D" id="3.40.1800.20">
    <property type="match status" value="1"/>
</dbReference>
<keyword evidence="7" id="KW-0805">Transcription regulation</keyword>
<dbReference type="Proteomes" id="UP000653454">
    <property type="component" value="Unassembled WGS sequence"/>
</dbReference>
<evidence type="ECO:0000256" key="3">
    <source>
        <dbReference type="ARBA" id="ARBA00022723"/>
    </source>
</evidence>
<evidence type="ECO:0000256" key="4">
    <source>
        <dbReference type="ARBA" id="ARBA00022737"/>
    </source>
</evidence>